<feature type="domain" description="Reverse transcriptase zinc-binding" evidence="2">
    <location>
        <begin position="145"/>
        <end position="228"/>
    </location>
</feature>
<protein>
    <recommendedName>
        <fullName evidence="2">Reverse transcriptase zinc-binding domain-containing protein</fullName>
    </recommendedName>
</protein>
<evidence type="ECO:0000313" key="4">
    <source>
        <dbReference type="Proteomes" id="UP000525078"/>
    </source>
</evidence>
<organism evidence="3 4">
    <name type="scientific">Cannabis sativa</name>
    <name type="common">Hemp</name>
    <name type="synonym">Marijuana</name>
    <dbReference type="NCBI Taxonomy" id="3483"/>
    <lineage>
        <taxon>Eukaryota</taxon>
        <taxon>Viridiplantae</taxon>
        <taxon>Streptophyta</taxon>
        <taxon>Embryophyta</taxon>
        <taxon>Tracheophyta</taxon>
        <taxon>Spermatophyta</taxon>
        <taxon>Magnoliopsida</taxon>
        <taxon>eudicotyledons</taxon>
        <taxon>Gunneridae</taxon>
        <taxon>Pentapetalae</taxon>
        <taxon>rosids</taxon>
        <taxon>fabids</taxon>
        <taxon>Rosales</taxon>
        <taxon>Cannabaceae</taxon>
        <taxon>Cannabis</taxon>
    </lineage>
</organism>
<evidence type="ECO:0000313" key="3">
    <source>
        <dbReference type="EMBL" id="KAF4375421.1"/>
    </source>
</evidence>
<feature type="region of interest" description="Disordered" evidence="1">
    <location>
        <begin position="1"/>
        <end position="31"/>
    </location>
</feature>
<evidence type="ECO:0000256" key="1">
    <source>
        <dbReference type="SAM" id="MobiDB-lite"/>
    </source>
</evidence>
<name>A0A7J6FXD6_CANSA</name>
<dbReference type="AlphaFoldDB" id="A0A7J6FXD6"/>
<evidence type="ECO:0000259" key="2">
    <source>
        <dbReference type="Pfam" id="PF13966"/>
    </source>
</evidence>
<dbReference type="Pfam" id="PF13966">
    <property type="entry name" value="zf-RVT"/>
    <property type="match status" value="1"/>
</dbReference>
<dbReference type="InterPro" id="IPR026960">
    <property type="entry name" value="RVT-Znf"/>
</dbReference>
<sequence length="320" mass="37450">MSHTDQALVKRTNSSRGRSKSRGKSNDRRDNRAHSCSWKEFECYSYKKRTFKGNCEELAKYLEVEGMHSVGQDEDNNEVLNATTVENNQQDTQDSANLSMGNAWNEEVVLQFFGKEMGDRILEIPRLPYPNMDTVIWKGKQDGNFSVKSAYIVDQDFRFRDNHMVWKWLWNSRLHPRISVLLWRVLNNAIPVKERLPFLVDKECSFCNQHLENCVHIFRDCSMARSLWFSSRFPLRIEQIPGAHMLCFVQNLVQEVEAAGIGKKEILTYLGCIIDQIWLSRNQYNRLGTRVNMSDLRTRVSKAFEEYLNFTPEENEAEES</sequence>
<accession>A0A7J6FXD6</accession>
<dbReference type="EMBL" id="JAATIP010000090">
    <property type="protein sequence ID" value="KAF4375421.1"/>
    <property type="molecule type" value="Genomic_DNA"/>
</dbReference>
<dbReference type="Proteomes" id="UP000525078">
    <property type="component" value="Unassembled WGS sequence"/>
</dbReference>
<reference evidence="3 4" key="1">
    <citation type="journal article" date="2020" name="bioRxiv">
        <title>Sequence and annotation of 42 cannabis genomes reveals extensive copy number variation in cannabinoid synthesis and pathogen resistance genes.</title>
        <authorList>
            <person name="Mckernan K.J."/>
            <person name="Helbert Y."/>
            <person name="Kane L.T."/>
            <person name="Ebling H."/>
            <person name="Zhang L."/>
            <person name="Liu B."/>
            <person name="Eaton Z."/>
            <person name="Mclaughlin S."/>
            <person name="Kingan S."/>
            <person name="Baybayan P."/>
            <person name="Concepcion G."/>
            <person name="Jordan M."/>
            <person name="Riva A."/>
            <person name="Barbazuk W."/>
            <person name="Harkins T."/>
        </authorList>
    </citation>
    <scope>NUCLEOTIDE SEQUENCE [LARGE SCALE GENOMIC DNA]</scope>
    <source>
        <strain evidence="4">cv. Jamaican Lion 4</strain>
        <tissue evidence="3">Leaf</tissue>
    </source>
</reference>
<gene>
    <name evidence="3" type="ORF">F8388_024080</name>
</gene>
<proteinExistence type="predicted"/>
<comment type="caution">
    <text evidence="3">The sequence shown here is derived from an EMBL/GenBank/DDBJ whole genome shotgun (WGS) entry which is preliminary data.</text>
</comment>